<organism evidence="1 2">
    <name type="scientific">Ensete ventricosum</name>
    <name type="common">Abyssinian banana</name>
    <name type="synonym">Musa ensete</name>
    <dbReference type="NCBI Taxonomy" id="4639"/>
    <lineage>
        <taxon>Eukaryota</taxon>
        <taxon>Viridiplantae</taxon>
        <taxon>Streptophyta</taxon>
        <taxon>Embryophyta</taxon>
        <taxon>Tracheophyta</taxon>
        <taxon>Spermatophyta</taxon>
        <taxon>Magnoliopsida</taxon>
        <taxon>Liliopsida</taxon>
        <taxon>Zingiberales</taxon>
        <taxon>Musaceae</taxon>
        <taxon>Ensete</taxon>
    </lineage>
</organism>
<name>A0A427ASE7_ENSVE</name>
<comment type="caution">
    <text evidence="1">The sequence shown here is derived from an EMBL/GenBank/DDBJ whole genome shotgun (WGS) entry which is preliminary data.</text>
</comment>
<dbReference type="AlphaFoldDB" id="A0A427ASE7"/>
<accession>A0A427ASE7</accession>
<proteinExistence type="predicted"/>
<reference evidence="1 2" key="1">
    <citation type="journal article" date="2014" name="Agronomy (Basel)">
        <title>A Draft Genome Sequence for Ensete ventricosum, the Drought-Tolerant Tree Against Hunger.</title>
        <authorList>
            <person name="Harrison J."/>
            <person name="Moore K.A."/>
            <person name="Paszkiewicz K."/>
            <person name="Jones T."/>
            <person name="Grant M."/>
            <person name="Ambacheew D."/>
            <person name="Muzemil S."/>
            <person name="Studholme D.J."/>
        </authorList>
    </citation>
    <scope>NUCLEOTIDE SEQUENCE [LARGE SCALE GENOMIC DNA]</scope>
</reference>
<dbReference type="EMBL" id="AMZH03001468">
    <property type="protein sequence ID" value="RRT79194.1"/>
    <property type="molecule type" value="Genomic_DNA"/>
</dbReference>
<dbReference type="Proteomes" id="UP000287651">
    <property type="component" value="Unassembled WGS sequence"/>
</dbReference>
<protein>
    <submittedName>
        <fullName evidence="1">Uncharacterized protein</fullName>
    </submittedName>
</protein>
<sequence>MQGRWRRWHMRLVEREGKGEWDLQRGATEEVVTLRPAVQLLLVGLSTELAGIMPSWGLCLLRRGTWYEKKTTHEVGVPKGDMSIDLAHRRPYVVYHP</sequence>
<evidence type="ECO:0000313" key="2">
    <source>
        <dbReference type="Proteomes" id="UP000287651"/>
    </source>
</evidence>
<gene>
    <name evidence="1" type="ORF">B296_00025766</name>
</gene>
<evidence type="ECO:0000313" key="1">
    <source>
        <dbReference type="EMBL" id="RRT79194.1"/>
    </source>
</evidence>